<feature type="non-terminal residue" evidence="1">
    <location>
        <position position="92"/>
    </location>
</feature>
<comment type="caution">
    <text evidence="1">The sequence shown here is derived from an EMBL/GenBank/DDBJ whole genome shotgun (WGS) entry which is preliminary data.</text>
</comment>
<sequence>MLSGNWRVYFSVRLIIANFQIYHLATSLEPHYFCFNCRPNIKYINVQAYYYITISGNSQDKSCLQLCNALLGAFQKISTFIICSVLFTCRQQ</sequence>
<keyword evidence="2" id="KW-1185">Reference proteome</keyword>
<dbReference type="EMBL" id="JYDS01000257">
    <property type="protein sequence ID" value="KRZ19989.1"/>
    <property type="molecule type" value="Genomic_DNA"/>
</dbReference>
<accession>A0A0V1ID68</accession>
<proteinExistence type="predicted"/>
<gene>
    <name evidence="1" type="ORF">T4B_10624</name>
</gene>
<organism evidence="1 2">
    <name type="scientific">Trichinella pseudospiralis</name>
    <name type="common">Parasitic roundworm</name>
    <dbReference type="NCBI Taxonomy" id="6337"/>
    <lineage>
        <taxon>Eukaryota</taxon>
        <taxon>Metazoa</taxon>
        <taxon>Ecdysozoa</taxon>
        <taxon>Nematoda</taxon>
        <taxon>Enoplea</taxon>
        <taxon>Dorylaimia</taxon>
        <taxon>Trichinellida</taxon>
        <taxon>Trichinellidae</taxon>
        <taxon>Trichinella</taxon>
    </lineage>
</organism>
<protein>
    <submittedName>
        <fullName evidence="1">Uncharacterized protein</fullName>
    </submittedName>
</protein>
<evidence type="ECO:0000313" key="1">
    <source>
        <dbReference type="EMBL" id="KRZ19989.1"/>
    </source>
</evidence>
<dbReference type="Proteomes" id="UP000054805">
    <property type="component" value="Unassembled WGS sequence"/>
</dbReference>
<reference evidence="1 2" key="1">
    <citation type="submission" date="2015-01" db="EMBL/GenBank/DDBJ databases">
        <title>Evolution of Trichinella species and genotypes.</title>
        <authorList>
            <person name="Korhonen P.K."/>
            <person name="Edoardo P."/>
            <person name="Giuseppe L.R."/>
            <person name="Gasser R.B."/>
        </authorList>
    </citation>
    <scope>NUCLEOTIDE SEQUENCE [LARGE SCALE GENOMIC DNA]</scope>
    <source>
        <strain evidence="1">ISS588</strain>
    </source>
</reference>
<dbReference type="AlphaFoldDB" id="A0A0V1ID68"/>
<name>A0A0V1ID68_TRIPS</name>
<evidence type="ECO:0000313" key="2">
    <source>
        <dbReference type="Proteomes" id="UP000054805"/>
    </source>
</evidence>